<feature type="compositionally biased region" description="Basic and acidic residues" evidence="1">
    <location>
        <begin position="286"/>
        <end position="303"/>
    </location>
</feature>
<protein>
    <submittedName>
        <fullName evidence="2">Uncharacterized protein</fullName>
    </submittedName>
</protein>
<evidence type="ECO:0000313" key="3">
    <source>
        <dbReference type="Proteomes" id="UP001602119"/>
    </source>
</evidence>
<dbReference type="RefSeq" id="WP_387346316.1">
    <property type="nucleotide sequence ID" value="NZ_JBIAXI010000026.1"/>
</dbReference>
<gene>
    <name evidence="2" type="ORF">ACFY05_33840</name>
</gene>
<feature type="region of interest" description="Disordered" evidence="1">
    <location>
        <begin position="286"/>
        <end position="310"/>
    </location>
</feature>
<comment type="caution">
    <text evidence="2">The sequence shown here is derived from an EMBL/GenBank/DDBJ whole genome shotgun (WGS) entry which is preliminary data.</text>
</comment>
<organism evidence="2 3">
    <name type="scientific">Microtetraspora fusca</name>
    <dbReference type="NCBI Taxonomy" id="1997"/>
    <lineage>
        <taxon>Bacteria</taxon>
        <taxon>Bacillati</taxon>
        <taxon>Actinomycetota</taxon>
        <taxon>Actinomycetes</taxon>
        <taxon>Streptosporangiales</taxon>
        <taxon>Streptosporangiaceae</taxon>
        <taxon>Microtetraspora</taxon>
    </lineage>
</organism>
<evidence type="ECO:0000313" key="2">
    <source>
        <dbReference type="EMBL" id="MFF4777820.1"/>
    </source>
</evidence>
<keyword evidence="3" id="KW-1185">Reference proteome</keyword>
<accession>A0ABW6VF10</accession>
<dbReference type="EMBL" id="JBIAXI010000026">
    <property type="protein sequence ID" value="MFF4777820.1"/>
    <property type="molecule type" value="Genomic_DNA"/>
</dbReference>
<sequence length="310" mass="35645">MGEQPSLFGPDLGTFQKKPSKIGFQRLRVLITVKAAPNPSETYGETVCVAALRLDVEHPGWIRLYPINFRELDGNSRFRKYDVVTVEAKPAANDPRAESWRPRADSFVVERHLDGWPKRMAYIDDSIETSMCDLVAAVRRHPAARSLAAVRPKEILSLEIERHPGWTPAEQRKIDQYVRQLGLFDSAPRMALQAPRFKAWYRYRCHSSHCNTHRQGIYDWELVALQRSVDSRDDAGVEQAVREKFWDLMCAPDRDTIFYVGNQQAHPQSFIVLGVVYPRRLTVRRPNETALERPPAPRHDGNAVHRPRNT</sequence>
<proteinExistence type="predicted"/>
<dbReference type="Proteomes" id="UP001602119">
    <property type="component" value="Unassembled WGS sequence"/>
</dbReference>
<name>A0ABW6VF10_MICFU</name>
<evidence type="ECO:0000256" key="1">
    <source>
        <dbReference type="SAM" id="MobiDB-lite"/>
    </source>
</evidence>
<reference evidence="2 3" key="1">
    <citation type="submission" date="2024-10" db="EMBL/GenBank/DDBJ databases">
        <title>The Natural Products Discovery Center: Release of the First 8490 Sequenced Strains for Exploring Actinobacteria Biosynthetic Diversity.</title>
        <authorList>
            <person name="Kalkreuter E."/>
            <person name="Kautsar S.A."/>
            <person name="Yang D."/>
            <person name="Bader C.D."/>
            <person name="Teijaro C.N."/>
            <person name="Fluegel L."/>
            <person name="Davis C.M."/>
            <person name="Simpson J.R."/>
            <person name="Lauterbach L."/>
            <person name="Steele A.D."/>
            <person name="Gui C."/>
            <person name="Meng S."/>
            <person name="Li G."/>
            <person name="Viehrig K."/>
            <person name="Ye F."/>
            <person name="Su P."/>
            <person name="Kiefer A.F."/>
            <person name="Nichols A."/>
            <person name="Cepeda A.J."/>
            <person name="Yan W."/>
            <person name="Fan B."/>
            <person name="Jiang Y."/>
            <person name="Adhikari A."/>
            <person name="Zheng C.-J."/>
            <person name="Schuster L."/>
            <person name="Cowan T.M."/>
            <person name="Smanski M.J."/>
            <person name="Chevrette M.G."/>
            <person name="De Carvalho L.P.S."/>
            <person name="Shen B."/>
        </authorList>
    </citation>
    <scope>NUCLEOTIDE SEQUENCE [LARGE SCALE GENOMIC DNA]</scope>
    <source>
        <strain evidence="2 3">NPDC001281</strain>
    </source>
</reference>